<sequence length="128" mass="13304">MTAVEINAGAWYLRALRHDDRLSDVPALTDLGLTDPAGYVAGTADNDDDALVRAADESVRCVWAVAEPTTGELVALVGVSGVPEGPAAVRGLARADFATALGDVLPVVRRYAEQALGLRPGELIAEPP</sequence>
<protein>
    <recommendedName>
        <fullName evidence="3">GNAT family N-acetyltransferase</fullName>
    </recommendedName>
</protein>
<evidence type="ECO:0008006" key="3">
    <source>
        <dbReference type="Google" id="ProtNLM"/>
    </source>
</evidence>
<reference evidence="2" key="1">
    <citation type="journal article" date="2019" name="Int. J. Syst. Evol. Microbiol.">
        <title>The Global Catalogue of Microorganisms (GCM) 10K type strain sequencing project: providing services to taxonomists for standard genome sequencing and annotation.</title>
        <authorList>
            <consortium name="The Broad Institute Genomics Platform"/>
            <consortium name="The Broad Institute Genome Sequencing Center for Infectious Disease"/>
            <person name="Wu L."/>
            <person name="Ma J."/>
        </authorList>
    </citation>
    <scope>NUCLEOTIDE SEQUENCE [LARGE SCALE GENOMIC DNA]</scope>
    <source>
        <strain evidence="2">JCM 18077</strain>
    </source>
</reference>
<proteinExistence type="predicted"/>
<organism evidence="1 2">
    <name type="scientific">Gordonia alkaliphila</name>
    <dbReference type="NCBI Taxonomy" id="1053547"/>
    <lineage>
        <taxon>Bacteria</taxon>
        <taxon>Bacillati</taxon>
        <taxon>Actinomycetota</taxon>
        <taxon>Actinomycetes</taxon>
        <taxon>Mycobacteriales</taxon>
        <taxon>Gordoniaceae</taxon>
        <taxon>Gordonia</taxon>
    </lineage>
</organism>
<accession>A0ABP8Z6Y9</accession>
<dbReference type="RefSeq" id="WP_246994904.1">
    <property type="nucleotide sequence ID" value="NZ_BAABIE010000007.1"/>
</dbReference>
<name>A0ABP8Z6Y9_9ACTN</name>
<evidence type="ECO:0000313" key="1">
    <source>
        <dbReference type="EMBL" id="GAA4748516.1"/>
    </source>
</evidence>
<keyword evidence="2" id="KW-1185">Reference proteome</keyword>
<dbReference type="Proteomes" id="UP001500822">
    <property type="component" value="Unassembled WGS sequence"/>
</dbReference>
<comment type="caution">
    <text evidence="1">The sequence shown here is derived from an EMBL/GenBank/DDBJ whole genome shotgun (WGS) entry which is preliminary data.</text>
</comment>
<dbReference type="EMBL" id="BAABIE010000007">
    <property type="protein sequence ID" value="GAA4748516.1"/>
    <property type="molecule type" value="Genomic_DNA"/>
</dbReference>
<evidence type="ECO:0000313" key="2">
    <source>
        <dbReference type="Proteomes" id="UP001500822"/>
    </source>
</evidence>
<gene>
    <name evidence="1" type="ORF">GCM10023217_18360</name>
</gene>